<evidence type="ECO:0000256" key="1">
    <source>
        <dbReference type="SAM" id="MobiDB-lite"/>
    </source>
</evidence>
<name>A0ABS4C847_9PSED</name>
<organism evidence="3 4">
    <name type="scientific">Pseudomonas alliivorans</name>
    <dbReference type="NCBI Taxonomy" id="2810613"/>
    <lineage>
        <taxon>Bacteria</taxon>
        <taxon>Pseudomonadati</taxon>
        <taxon>Pseudomonadota</taxon>
        <taxon>Gammaproteobacteria</taxon>
        <taxon>Pseudomonadales</taxon>
        <taxon>Pseudomonadaceae</taxon>
        <taxon>Pseudomonas</taxon>
    </lineage>
</organism>
<dbReference type="Proteomes" id="UP000673197">
    <property type="component" value="Unassembled WGS sequence"/>
</dbReference>
<dbReference type="Gene3D" id="3.90.176.10">
    <property type="entry name" value="Toxin ADP-ribosyltransferase, Chain A, domain 1"/>
    <property type="match status" value="1"/>
</dbReference>
<dbReference type="RefSeq" id="WP_210042615.1">
    <property type="nucleotide sequence ID" value="NZ_JAFFZW010000005.1"/>
</dbReference>
<dbReference type="EMBL" id="JAFFZW010000005">
    <property type="protein sequence ID" value="MBP0946840.1"/>
    <property type="molecule type" value="Genomic_DNA"/>
</dbReference>
<protein>
    <submittedName>
        <fullName evidence="3">ADP-ribosylating toxin</fullName>
    </submittedName>
</protein>
<dbReference type="InterPro" id="IPR046673">
    <property type="entry name" value="ToxA_N"/>
</dbReference>
<sequence length="863" mass="95528">MTSETTRSHLTDLQQLRKKAHEYVTDYPDLYDMARRAAQAIVYKRTGKRLNPDNVYWHRFSTAVSSPRTFTGWEHFGTPVESMTIVELVIRRFSPQDQVASDELSSWGGFYSVKADHGTFNETCEVPLLAQDVLNDFWALDFSTGYRRKLQHFWSLHGQTFCLLAKADFLAAAGRCLRNRQIPAADFKWLISLMLDENSDTPTLTSLGAVMASGTKAAFHWLDVGGFKARDVLRIVDERGAQILYVPGDSKPFHRFAGPQELFDWLKAQFAAARTRSEMRSHFIRPSAEQTSGAAFDRCIEGLLAHDWHSGQGLVNQIQAPIPGDPFESLRDRARDEMTADAHVLLASNVELRKRLWMGYLDAFLQVTGNLALLGWPVALAVIGASAFNLGLNIDQAVLGKTSAQRKAGVLGCICNALYLAFNLPLVTGLSRAAEGLPDTLAPPSLADTLANLNGNQVTLEGVMPVVAEGRLRGVYQRVNGETWIRLSGLFYRVRFNESLGRWQVIDPHNPFAFSAGPLVALDEHGEWQPLARPGLSGGSPQDVPSAADAQPASLPYGTTGSAFWDHYMLINVYDERSLAEVAIARQEAVMDIFRMEPDEEVVSDSEGEDVHIDLWGAKHRVFRTHDATYQAQSIRRYTHNGGIYNHYLRTGAVFGEGQPTGAFDIAEQVEDIKRFVEDVRTLGFNNDVTLYRGGSGERGTSGQFFRSGQVAVGDVLTNTDITSFSENPYQARTFASSQAGVNAISISAPVSFDDTSVVFELPAGQYLGATPIAPFSSSPREAESIFLPGRYFLIEHLDEVRGAFYRFMRVRIKEVPAPVAGRKLLDMRTGEPFSRERYAARLGAAGKPLVDVFYPQDGSVLS</sequence>
<evidence type="ECO:0000259" key="2">
    <source>
        <dbReference type="Pfam" id="PF20178"/>
    </source>
</evidence>
<keyword evidence="4" id="KW-1185">Reference proteome</keyword>
<feature type="region of interest" description="Disordered" evidence="1">
    <location>
        <begin position="531"/>
        <end position="552"/>
    </location>
</feature>
<evidence type="ECO:0000313" key="4">
    <source>
        <dbReference type="Proteomes" id="UP000673197"/>
    </source>
</evidence>
<reference evidence="3 4" key="1">
    <citation type="journal article" date="2022" name="Syst. Appl. Microbiol.">
        <title>Pseudomonas alliivorans sp. nov., a plant-pathogenic bacterium isolated from onion foliage in Georgia, USA.</title>
        <authorList>
            <person name="Zhao M."/>
            <person name="Tyson C."/>
            <person name="Chen H.C."/>
            <person name="Paudel S."/>
            <person name="Gitaitis R."/>
            <person name="Kvitko B."/>
            <person name="Dutta B."/>
        </authorList>
    </citation>
    <scope>NUCLEOTIDE SEQUENCE [LARGE SCALE GENOMIC DNA]</scope>
    <source>
        <strain evidence="3 4">20GA0068</strain>
    </source>
</reference>
<evidence type="ECO:0000313" key="3">
    <source>
        <dbReference type="EMBL" id="MBP0946840.1"/>
    </source>
</evidence>
<gene>
    <name evidence="3" type="ORF">JTJ32_16050</name>
</gene>
<comment type="caution">
    <text evidence="3">The sequence shown here is derived from an EMBL/GenBank/DDBJ whole genome shotgun (WGS) entry which is preliminary data.</text>
</comment>
<dbReference type="SUPFAM" id="SSF56399">
    <property type="entry name" value="ADP-ribosylation"/>
    <property type="match status" value="1"/>
</dbReference>
<accession>A0ABS4C847</accession>
<dbReference type="Pfam" id="PF20178">
    <property type="entry name" value="ToxA_N"/>
    <property type="match status" value="1"/>
</dbReference>
<dbReference type="PROSITE" id="PS51996">
    <property type="entry name" value="TR_MART"/>
    <property type="match status" value="1"/>
</dbReference>
<feature type="domain" description="Dermonecrotic toxin N-terminal" evidence="2">
    <location>
        <begin position="26"/>
        <end position="283"/>
    </location>
</feature>
<proteinExistence type="predicted"/>